<dbReference type="PANTHER" id="PTHR42982:SF1">
    <property type="entry name" value="SEC-INDEPENDENT PROTEIN TRANSLOCASE PROTEIN TATA"/>
    <property type="match status" value="1"/>
</dbReference>
<feature type="region of interest" description="Disordered" evidence="10">
    <location>
        <begin position="55"/>
        <end position="102"/>
    </location>
</feature>
<dbReference type="RefSeq" id="WP_146369823.1">
    <property type="nucleotide sequence ID" value="NZ_SJPP01000001.1"/>
</dbReference>
<accession>A0A5C6BL09</accession>
<evidence type="ECO:0000256" key="7">
    <source>
        <dbReference type="ARBA" id="ARBA00023010"/>
    </source>
</evidence>
<evidence type="ECO:0000256" key="4">
    <source>
        <dbReference type="ARBA" id="ARBA00022692"/>
    </source>
</evidence>
<comment type="function">
    <text evidence="9">Part of the twin-arginine translocation (Tat) system that transports large folded proteins containing a characteristic twin-arginine motif in their signal peptide across membranes. TatA could form the protein-conducting channel of the Tat system.</text>
</comment>
<protein>
    <recommendedName>
        <fullName evidence="9">Sec-independent protein translocase protein TatA</fullName>
    </recommendedName>
</protein>
<keyword evidence="2 9" id="KW-0813">Transport</keyword>
<keyword evidence="8 9" id="KW-0472">Membrane</keyword>
<evidence type="ECO:0000313" key="12">
    <source>
        <dbReference type="Proteomes" id="UP000320735"/>
    </source>
</evidence>
<dbReference type="EMBL" id="SJPP01000001">
    <property type="protein sequence ID" value="TWU12337.1"/>
    <property type="molecule type" value="Genomic_DNA"/>
</dbReference>
<comment type="subunit">
    <text evidence="9">Forms a complex with TatC.</text>
</comment>
<dbReference type="Pfam" id="PF02416">
    <property type="entry name" value="TatA_B_E"/>
    <property type="match status" value="1"/>
</dbReference>
<dbReference type="Proteomes" id="UP000320735">
    <property type="component" value="Unassembled WGS sequence"/>
</dbReference>
<dbReference type="InterPro" id="IPR003369">
    <property type="entry name" value="TatA/B/E"/>
</dbReference>
<comment type="caution">
    <text evidence="11">The sequence shown here is derived from an EMBL/GenBank/DDBJ whole genome shotgun (WGS) entry which is preliminary data.</text>
</comment>
<evidence type="ECO:0000256" key="9">
    <source>
        <dbReference type="HAMAP-Rule" id="MF_00236"/>
    </source>
</evidence>
<dbReference type="GO" id="GO:0033281">
    <property type="term" value="C:TAT protein transport complex"/>
    <property type="evidence" value="ECO:0007669"/>
    <property type="project" value="UniProtKB-UniRule"/>
</dbReference>
<evidence type="ECO:0000256" key="2">
    <source>
        <dbReference type="ARBA" id="ARBA00022448"/>
    </source>
</evidence>
<feature type="compositionally biased region" description="Low complexity" evidence="10">
    <location>
        <begin position="61"/>
        <end position="70"/>
    </location>
</feature>
<sequence length="102" mass="10807">MHTPILAFFGAPGPMEMMIIGGIALLLFGKRLPEVARSMGKGIVEFKKGVSGIEDEVDKATYSTSTPSSSARPIANDETEPVTSPKFEPPVAEPTDVNSESV</sequence>
<reference evidence="11 12" key="1">
    <citation type="submission" date="2019-02" db="EMBL/GenBank/DDBJ databases">
        <title>Deep-cultivation of Planctomycetes and their phenomic and genomic characterization uncovers novel biology.</title>
        <authorList>
            <person name="Wiegand S."/>
            <person name="Jogler M."/>
            <person name="Boedeker C."/>
            <person name="Pinto D."/>
            <person name="Vollmers J."/>
            <person name="Rivas-Marin E."/>
            <person name="Kohn T."/>
            <person name="Peeters S.H."/>
            <person name="Heuer A."/>
            <person name="Rast P."/>
            <person name="Oberbeckmann S."/>
            <person name="Bunk B."/>
            <person name="Jeske O."/>
            <person name="Meyerdierks A."/>
            <person name="Storesund J.E."/>
            <person name="Kallscheuer N."/>
            <person name="Luecker S."/>
            <person name="Lage O.M."/>
            <person name="Pohl T."/>
            <person name="Merkel B.J."/>
            <person name="Hornburger P."/>
            <person name="Mueller R.-W."/>
            <person name="Bruemmer F."/>
            <person name="Labrenz M."/>
            <person name="Spormann A.M."/>
            <person name="Op Den Camp H."/>
            <person name="Overmann J."/>
            <person name="Amann R."/>
            <person name="Jetten M.S.M."/>
            <person name="Mascher T."/>
            <person name="Medema M.H."/>
            <person name="Devos D.P."/>
            <person name="Kaster A.-K."/>
            <person name="Ovreas L."/>
            <person name="Rohde M."/>
            <person name="Galperin M.Y."/>
            <person name="Jogler C."/>
        </authorList>
    </citation>
    <scope>NUCLEOTIDE SEQUENCE [LARGE SCALE GENOMIC DNA]</scope>
    <source>
        <strain evidence="11 12">CA54</strain>
    </source>
</reference>
<dbReference type="PANTHER" id="PTHR42982">
    <property type="entry name" value="SEC-INDEPENDENT PROTEIN TRANSLOCASE PROTEIN TATA"/>
    <property type="match status" value="1"/>
</dbReference>
<keyword evidence="5 9" id="KW-0653">Protein transport</keyword>
<name>A0A5C6BL09_9PLAN</name>
<evidence type="ECO:0000256" key="8">
    <source>
        <dbReference type="ARBA" id="ARBA00023136"/>
    </source>
</evidence>
<keyword evidence="12" id="KW-1185">Reference proteome</keyword>
<dbReference type="HAMAP" id="MF_00236">
    <property type="entry name" value="TatA_E"/>
    <property type="match status" value="1"/>
</dbReference>
<keyword evidence="3 9" id="KW-1003">Cell membrane</keyword>
<dbReference type="OrthoDB" id="282899at2"/>
<evidence type="ECO:0000256" key="5">
    <source>
        <dbReference type="ARBA" id="ARBA00022927"/>
    </source>
</evidence>
<dbReference type="NCBIfam" id="TIGR01411">
    <property type="entry name" value="tatAE"/>
    <property type="match status" value="1"/>
</dbReference>
<dbReference type="GO" id="GO:0008320">
    <property type="term" value="F:protein transmembrane transporter activity"/>
    <property type="evidence" value="ECO:0007669"/>
    <property type="project" value="UniProtKB-UniRule"/>
</dbReference>
<comment type="similarity">
    <text evidence="9">Belongs to the TatA/E family.</text>
</comment>
<keyword evidence="7 9" id="KW-0811">Translocation</keyword>
<organism evidence="11 12">
    <name type="scientific">Symmachiella macrocystis</name>
    <dbReference type="NCBI Taxonomy" id="2527985"/>
    <lineage>
        <taxon>Bacteria</taxon>
        <taxon>Pseudomonadati</taxon>
        <taxon>Planctomycetota</taxon>
        <taxon>Planctomycetia</taxon>
        <taxon>Planctomycetales</taxon>
        <taxon>Planctomycetaceae</taxon>
        <taxon>Symmachiella</taxon>
    </lineage>
</organism>
<comment type="subcellular location">
    <subcellularLocation>
        <location evidence="1 9">Cell membrane</location>
        <topology evidence="1 9">Single-pass membrane protein</topology>
    </subcellularLocation>
</comment>
<keyword evidence="6 9" id="KW-1133">Transmembrane helix</keyword>
<evidence type="ECO:0000313" key="11">
    <source>
        <dbReference type="EMBL" id="TWU12337.1"/>
    </source>
</evidence>
<evidence type="ECO:0000256" key="10">
    <source>
        <dbReference type="SAM" id="MobiDB-lite"/>
    </source>
</evidence>
<dbReference type="GO" id="GO:0043953">
    <property type="term" value="P:protein transport by the Tat complex"/>
    <property type="evidence" value="ECO:0007669"/>
    <property type="project" value="UniProtKB-UniRule"/>
</dbReference>
<gene>
    <name evidence="9" type="primary">tatA</name>
    <name evidence="11" type="ORF">CA54_11610</name>
</gene>
<evidence type="ECO:0000256" key="3">
    <source>
        <dbReference type="ARBA" id="ARBA00022475"/>
    </source>
</evidence>
<feature type="transmembrane region" description="Helical" evidence="9">
    <location>
        <begin position="6"/>
        <end position="29"/>
    </location>
</feature>
<keyword evidence="4 9" id="KW-0812">Transmembrane</keyword>
<dbReference type="AlphaFoldDB" id="A0A5C6BL09"/>
<evidence type="ECO:0000256" key="1">
    <source>
        <dbReference type="ARBA" id="ARBA00004162"/>
    </source>
</evidence>
<dbReference type="InterPro" id="IPR006312">
    <property type="entry name" value="TatA/E"/>
</dbReference>
<dbReference type="Gene3D" id="1.20.5.3310">
    <property type="match status" value="1"/>
</dbReference>
<evidence type="ECO:0000256" key="6">
    <source>
        <dbReference type="ARBA" id="ARBA00022989"/>
    </source>
</evidence>
<proteinExistence type="inferred from homology"/>